<accession>A0A379YTM6</accession>
<dbReference type="InterPro" id="IPR011032">
    <property type="entry name" value="GroES-like_sf"/>
</dbReference>
<evidence type="ECO:0000256" key="5">
    <source>
        <dbReference type="ARBA" id="ARBA00023027"/>
    </source>
</evidence>
<reference evidence="8 9" key="1">
    <citation type="submission" date="2018-06" db="EMBL/GenBank/DDBJ databases">
        <authorList>
            <consortium name="Pathogen Informatics"/>
            <person name="Doyle S."/>
        </authorList>
    </citation>
    <scope>NUCLEOTIDE SEQUENCE [LARGE SCALE GENOMIC DNA]</scope>
    <source>
        <strain evidence="8 9">NCTC11544</strain>
    </source>
</reference>
<dbReference type="InterPro" id="IPR036291">
    <property type="entry name" value="NAD(P)-bd_dom_sf"/>
</dbReference>
<dbReference type="FunFam" id="3.40.50.720:FF:000003">
    <property type="entry name" value="S-(hydroxymethyl)glutathione dehydrogenase"/>
    <property type="match status" value="1"/>
</dbReference>
<protein>
    <submittedName>
        <fullName evidence="8">Aryl-alcohol dehydrogenase</fullName>
        <ecNumber evidence="8">1.1.1.90</ecNumber>
    </submittedName>
</protein>
<evidence type="ECO:0000256" key="6">
    <source>
        <dbReference type="RuleBase" id="RU361277"/>
    </source>
</evidence>
<dbReference type="PANTHER" id="PTHR43880">
    <property type="entry name" value="ALCOHOL DEHYDROGENASE"/>
    <property type="match status" value="1"/>
</dbReference>
<keyword evidence="2 6" id="KW-0479">Metal-binding</keyword>
<dbReference type="Pfam" id="PF08240">
    <property type="entry name" value="ADH_N"/>
    <property type="match status" value="1"/>
</dbReference>
<dbReference type="CDD" id="cd08278">
    <property type="entry name" value="benzyl_alcohol_DH"/>
    <property type="match status" value="1"/>
</dbReference>
<dbReference type="PANTHER" id="PTHR43880:SF12">
    <property type="entry name" value="ALCOHOL DEHYDROGENASE CLASS-3"/>
    <property type="match status" value="1"/>
</dbReference>
<name>A0A379YTM6_9GAMM</name>
<dbReference type="GO" id="GO:0051903">
    <property type="term" value="F:S-(hydroxymethyl)glutathione dehydrogenase [NAD(P)+] activity"/>
    <property type="evidence" value="ECO:0007669"/>
    <property type="project" value="TreeGrafter"/>
</dbReference>
<dbReference type="InterPro" id="IPR020843">
    <property type="entry name" value="ER"/>
</dbReference>
<dbReference type="InterPro" id="IPR002328">
    <property type="entry name" value="ADH_Zn_CS"/>
</dbReference>
<dbReference type="GO" id="GO:0008270">
    <property type="term" value="F:zinc ion binding"/>
    <property type="evidence" value="ECO:0007669"/>
    <property type="project" value="InterPro"/>
</dbReference>
<evidence type="ECO:0000313" key="9">
    <source>
        <dbReference type="Proteomes" id="UP000255529"/>
    </source>
</evidence>
<dbReference type="InterPro" id="IPR013149">
    <property type="entry name" value="ADH-like_C"/>
</dbReference>
<dbReference type="GO" id="GO:0046294">
    <property type="term" value="P:formaldehyde catabolic process"/>
    <property type="evidence" value="ECO:0007669"/>
    <property type="project" value="TreeGrafter"/>
</dbReference>
<dbReference type="GO" id="GO:0005829">
    <property type="term" value="C:cytosol"/>
    <property type="evidence" value="ECO:0007669"/>
    <property type="project" value="TreeGrafter"/>
</dbReference>
<keyword evidence="3 6" id="KW-0862">Zinc</keyword>
<organism evidence="8 9">
    <name type="scientific">Serratia quinivorans</name>
    <dbReference type="NCBI Taxonomy" id="137545"/>
    <lineage>
        <taxon>Bacteria</taxon>
        <taxon>Pseudomonadati</taxon>
        <taxon>Pseudomonadota</taxon>
        <taxon>Gammaproteobacteria</taxon>
        <taxon>Enterobacterales</taxon>
        <taxon>Yersiniaceae</taxon>
        <taxon>Serratia</taxon>
    </lineage>
</organism>
<dbReference type="SMART" id="SM00829">
    <property type="entry name" value="PKS_ER"/>
    <property type="match status" value="1"/>
</dbReference>
<dbReference type="Proteomes" id="UP000255529">
    <property type="component" value="Unassembled WGS sequence"/>
</dbReference>
<dbReference type="EMBL" id="UGYN01000002">
    <property type="protein sequence ID" value="SUI49872.1"/>
    <property type="molecule type" value="Genomic_DNA"/>
</dbReference>
<dbReference type="AlphaFoldDB" id="A0A379YTM6"/>
<dbReference type="SUPFAM" id="SSF51735">
    <property type="entry name" value="NAD(P)-binding Rossmann-fold domains"/>
    <property type="match status" value="1"/>
</dbReference>
<dbReference type="InterPro" id="IPR013154">
    <property type="entry name" value="ADH-like_N"/>
</dbReference>
<sequence length="364" mass="38164">MIKAIAAVTESADTPFTVCDIELEDPQDYEVLVRIKGVGICHTDLSFKKIGHYAPGVLGHEGAGVVEKVGAAVTRLVPGDHVVLSYFACHHCETCLDGHPAYCDNMEAANISGGRVDGSTPIKINGKPGKGSFFYQSSFANYAISHENNTVKIDKTLPVALMGPLGCGLQTGAGAVINALKVGENQGIAIFGLGAVGLAAVMASKISGANPIIVVDIVPEKLELAKQLGATHIINGATSDAVSEIKRISEGGVAFSLECVGVPKLLEQAVESLRPTGVCGLLGMSSTEATASIKLLDLLGGRTVKGIIEGDADPQEFIPKLIEFYRSGQFPFDKLLKTYPLEDINIAIDDMKNGLVVKPVLIPS</sequence>
<dbReference type="RefSeq" id="WP_115183075.1">
    <property type="nucleotide sequence ID" value="NZ_CAMKUF010000002.1"/>
</dbReference>
<dbReference type="SUPFAM" id="SSF50129">
    <property type="entry name" value="GroES-like"/>
    <property type="match status" value="1"/>
</dbReference>
<dbReference type="PROSITE" id="PS00059">
    <property type="entry name" value="ADH_ZINC"/>
    <property type="match status" value="1"/>
</dbReference>
<keyword evidence="4 8" id="KW-0560">Oxidoreductase</keyword>
<comment type="similarity">
    <text evidence="6">Belongs to the zinc-containing alcohol dehydrogenase family.</text>
</comment>
<evidence type="ECO:0000256" key="2">
    <source>
        <dbReference type="ARBA" id="ARBA00022723"/>
    </source>
</evidence>
<keyword evidence="5" id="KW-0520">NAD</keyword>
<dbReference type="Gene3D" id="3.90.180.10">
    <property type="entry name" value="Medium-chain alcohol dehydrogenases, catalytic domain"/>
    <property type="match status" value="1"/>
</dbReference>
<evidence type="ECO:0000259" key="7">
    <source>
        <dbReference type="SMART" id="SM00829"/>
    </source>
</evidence>
<gene>
    <name evidence="8" type="primary">xylB_2</name>
    <name evidence="8" type="ORF">NCTC11544_01083</name>
</gene>
<evidence type="ECO:0000313" key="8">
    <source>
        <dbReference type="EMBL" id="SUI49872.1"/>
    </source>
</evidence>
<dbReference type="GO" id="GO:0018456">
    <property type="term" value="F:aryl-alcohol dehydrogenase (NAD+) activity"/>
    <property type="evidence" value="ECO:0007669"/>
    <property type="project" value="UniProtKB-EC"/>
</dbReference>
<evidence type="ECO:0000256" key="4">
    <source>
        <dbReference type="ARBA" id="ARBA00023002"/>
    </source>
</evidence>
<proteinExistence type="inferred from homology"/>
<dbReference type="EC" id="1.1.1.90" evidence="8"/>
<comment type="cofactor">
    <cofactor evidence="1 6">
        <name>Zn(2+)</name>
        <dbReference type="ChEBI" id="CHEBI:29105"/>
    </cofactor>
</comment>
<evidence type="ECO:0000256" key="3">
    <source>
        <dbReference type="ARBA" id="ARBA00022833"/>
    </source>
</evidence>
<feature type="domain" description="Enoyl reductase (ER)" evidence="7">
    <location>
        <begin position="7"/>
        <end position="357"/>
    </location>
</feature>
<dbReference type="Gene3D" id="3.40.50.720">
    <property type="entry name" value="NAD(P)-binding Rossmann-like Domain"/>
    <property type="match status" value="1"/>
</dbReference>
<evidence type="ECO:0000256" key="1">
    <source>
        <dbReference type="ARBA" id="ARBA00001947"/>
    </source>
</evidence>
<dbReference type="Pfam" id="PF00107">
    <property type="entry name" value="ADH_zinc_N"/>
    <property type="match status" value="1"/>
</dbReference>